<comment type="subunit">
    <text evidence="10">LSm subunits form a heteromer with a doughnut shape.</text>
</comment>
<evidence type="ECO:0000256" key="6">
    <source>
        <dbReference type="ARBA" id="ARBA00023187"/>
    </source>
</evidence>
<dbReference type="PROSITE" id="PS52002">
    <property type="entry name" value="SM"/>
    <property type="match status" value="1"/>
</dbReference>
<reference evidence="12" key="1">
    <citation type="submission" date="2021-02" db="EMBL/GenBank/DDBJ databases">
        <authorList>
            <person name="Dougan E. K."/>
            <person name="Rhodes N."/>
            <person name="Thang M."/>
            <person name="Chan C."/>
        </authorList>
    </citation>
    <scope>NUCLEOTIDE SEQUENCE</scope>
</reference>
<dbReference type="Proteomes" id="UP000604046">
    <property type="component" value="Unassembled WGS sequence"/>
</dbReference>
<dbReference type="Pfam" id="PF01423">
    <property type="entry name" value="LSM"/>
    <property type="match status" value="1"/>
</dbReference>
<feature type="domain" description="Sm" evidence="11">
    <location>
        <begin position="3"/>
        <end position="76"/>
    </location>
</feature>
<dbReference type="AlphaFoldDB" id="A0A812QMG1"/>
<dbReference type="SMART" id="SM00322">
    <property type="entry name" value="KH"/>
    <property type="match status" value="1"/>
</dbReference>
<evidence type="ECO:0000313" key="13">
    <source>
        <dbReference type="Proteomes" id="UP000604046"/>
    </source>
</evidence>
<keyword evidence="4 10" id="KW-0747">Spliceosome</keyword>
<dbReference type="CDD" id="cd01723">
    <property type="entry name" value="LSm4"/>
    <property type="match status" value="1"/>
</dbReference>
<dbReference type="InterPro" id="IPR027141">
    <property type="entry name" value="LSm4/Sm_D1/D3"/>
</dbReference>
<organism evidence="12 13">
    <name type="scientific">Symbiodinium natans</name>
    <dbReference type="NCBI Taxonomy" id="878477"/>
    <lineage>
        <taxon>Eukaryota</taxon>
        <taxon>Sar</taxon>
        <taxon>Alveolata</taxon>
        <taxon>Dinophyceae</taxon>
        <taxon>Suessiales</taxon>
        <taxon>Symbiodiniaceae</taxon>
        <taxon>Symbiodinium</taxon>
    </lineage>
</organism>
<dbReference type="InterPro" id="IPR047575">
    <property type="entry name" value="Sm"/>
</dbReference>
<evidence type="ECO:0000256" key="4">
    <source>
        <dbReference type="ARBA" id="ARBA00022728"/>
    </source>
</evidence>
<dbReference type="InterPro" id="IPR004087">
    <property type="entry name" value="KH_dom"/>
</dbReference>
<dbReference type="GO" id="GO:0000398">
    <property type="term" value="P:mRNA splicing, via spliceosome"/>
    <property type="evidence" value="ECO:0007669"/>
    <property type="project" value="InterPro"/>
</dbReference>
<dbReference type="PANTHER" id="PTHR23338">
    <property type="entry name" value="SMALL NUCLEAR RIBONUCLEOPROTEIN SM"/>
    <property type="match status" value="1"/>
</dbReference>
<comment type="subcellular location">
    <subcellularLocation>
        <location evidence="1 10">Nucleus</location>
    </subcellularLocation>
</comment>
<proteinExistence type="inferred from homology"/>
<dbReference type="EMBL" id="CAJNDS010002255">
    <property type="protein sequence ID" value="CAE7394435.1"/>
    <property type="molecule type" value="Genomic_DNA"/>
</dbReference>
<keyword evidence="8 10" id="KW-0687">Ribonucleoprotein</keyword>
<dbReference type="OrthoDB" id="747253at2759"/>
<evidence type="ECO:0000256" key="3">
    <source>
        <dbReference type="ARBA" id="ARBA00022664"/>
    </source>
</evidence>
<dbReference type="SMART" id="SM00651">
    <property type="entry name" value="Sm"/>
    <property type="match status" value="1"/>
</dbReference>
<dbReference type="InterPro" id="IPR001163">
    <property type="entry name" value="Sm_dom_euk/arc"/>
</dbReference>
<evidence type="ECO:0000256" key="1">
    <source>
        <dbReference type="ARBA" id="ARBA00004123"/>
    </source>
</evidence>
<evidence type="ECO:0000259" key="11">
    <source>
        <dbReference type="PROSITE" id="PS52002"/>
    </source>
</evidence>
<dbReference type="SUPFAM" id="SSF50182">
    <property type="entry name" value="Sm-like ribonucleoproteins"/>
    <property type="match status" value="1"/>
</dbReference>
<keyword evidence="3 10" id="KW-0507">mRNA processing</keyword>
<dbReference type="InterPro" id="IPR004088">
    <property type="entry name" value="KH_dom_type_1"/>
</dbReference>
<dbReference type="GO" id="GO:0000956">
    <property type="term" value="P:nuclear-transcribed mRNA catabolic process"/>
    <property type="evidence" value="ECO:0007669"/>
    <property type="project" value="UniProtKB-UniRule"/>
</dbReference>
<evidence type="ECO:0000313" key="12">
    <source>
        <dbReference type="EMBL" id="CAE7394435.1"/>
    </source>
</evidence>
<dbReference type="InterPro" id="IPR010920">
    <property type="entry name" value="LSM_dom_sf"/>
</dbReference>
<dbReference type="GO" id="GO:0003723">
    <property type="term" value="F:RNA binding"/>
    <property type="evidence" value="ECO:0007669"/>
    <property type="project" value="UniProtKB-UniRule"/>
</dbReference>
<keyword evidence="6 10" id="KW-0508">mRNA splicing</keyword>
<dbReference type="InterPro" id="IPR036612">
    <property type="entry name" value="KH_dom_type_1_sf"/>
</dbReference>
<comment type="function">
    <text evidence="10">Binds specifically to the 3'-terminal U-tract of U6 snRNA.</text>
</comment>
<dbReference type="InterPro" id="IPR034101">
    <property type="entry name" value="Lsm4"/>
</dbReference>
<dbReference type="GO" id="GO:0005681">
    <property type="term" value="C:spliceosomal complex"/>
    <property type="evidence" value="ECO:0007669"/>
    <property type="project" value="UniProtKB-UniRule"/>
</dbReference>
<comment type="caution">
    <text evidence="12">The sequence shown here is derived from an EMBL/GenBank/DDBJ whole genome shotgun (WGS) entry which is preliminary data.</text>
</comment>
<accession>A0A812QMG1</accession>
<evidence type="ECO:0000256" key="10">
    <source>
        <dbReference type="RuleBase" id="RU365049"/>
    </source>
</evidence>
<keyword evidence="5 9" id="KW-0694">RNA-binding</keyword>
<keyword evidence="13" id="KW-1185">Reference proteome</keyword>
<dbReference type="Gene3D" id="3.30.1370.10">
    <property type="entry name" value="K Homology domain, type 1"/>
    <property type="match status" value="1"/>
</dbReference>
<keyword evidence="7 10" id="KW-0539">Nucleus</keyword>
<dbReference type="Gene3D" id="2.30.30.100">
    <property type="match status" value="1"/>
</dbReference>
<protein>
    <recommendedName>
        <fullName evidence="10">U6 snRNA-associated Sm-like protein LSm4</fullName>
    </recommendedName>
</protein>
<dbReference type="CDD" id="cd00105">
    <property type="entry name" value="KH-I"/>
    <property type="match status" value="1"/>
</dbReference>
<gene>
    <name evidence="12" type="primary">Lsm4</name>
    <name evidence="10" type="synonym">LSM4</name>
    <name evidence="12" type="ORF">SNAT2548_LOCUS21490</name>
</gene>
<comment type="similarity">
    <text evidence="2 10">Belongs to the snRNP Sm proteins family.</text>
</comment>
<evidence type="ECO:0000256" key="9">
    <source>
        <dbReference type="PROSITE-ProRule" id="PRU00117"/>
    </source>
</evidence>
<evidence type="ECO:0000256" key="8">
    <source>
        <dbReference type="ARBA" id="ARBA00023274"/>
    </source>
</evidence>
<dbReference type="SUPFAM" id="SSF54791">
    <property type="entry name" value="Eukaryotic type KH-domain (KH-domain type I)"/>
    <property type="match status" value="1"/>
</dbReference>
<evidence type="ECO:0000256" key="2">
    <source>
        <dbReference type="ARBA" id="ARBA00006850"/>
    </source>
</evidence>
<dbReference type="PROSITE" id="PS50084">
    <property type="entry name" value="KH_TYPE_1"/>
    <property type="match status" value="1"/>
</dbReference>
<dbReference type="Pfam" id="PF00013">
    <property type="entry name" value="KH_1"/>
    <property type="match status" value="1"/>
</dbReference>
<evidence type="ECO:0000256" key="5">
    <source>
        <dbReference type="ARBA" id="ARBA00022884"/>
    </source>
</evidence>
<name>A0A812QMG1_9DINO</name>
<evidence type="ECO:0000256" key="7">
    <source>
        <dbReference type="ARBA" id="ARBA00023242"/>
    </source>
</evidence>
<sequence length="179" mass="19589">MVLPQAVLRSASHGPVLVELKNGDSYSGTLVAVDNSMNIRMEDAILTPQAEHKFERMKECTIRGQFVKFIRFPDDILDRVLATQDAALSGSRKGRGKDGRGRADEANKMLSVPSSMIGAIIGRGGETIKKFCTESGARIEVSKDQLETTAERAIFLSGSKESVEKADAMIRDFVQERNA</sequence>